<dbReference type="AlphaFoldDB" id="B3PNA3"/>
<keyword evidence="2" id="KW-1133">Transmembrane helix</keyword>
<keyword evidence="2" id="KW-0812">Transmembrane</keyword>
<protein>
    <submittedName>
        <fullName evidence="3">Hypothetical membrane protein</fullName>
    </submittedName>
</protein>
<feature type="transmembrane region" description="Helical" evidence="2">
    <location>
        <begin position="80"/>
        <end position="105"/>
    </location>
</feature>
<feature type="transmembrane region" description="Helical" evidence="2">
    <location>
        <begin position="48"/>
        <end position="74"/>
    </location>
</feature>
<keyword evidence="2" id="KW-0472">Membrane</keyword>
<keyword evidence="4" id="KW-1185">Reference proteome</keyword>
<feature type="region of interest" description="Disordered" evidence="1">
    <location>
        <begin position="110"/>
        <end position="131"/>
    </location>
</feature>
<name>B3PNA3_META1</name>
<reference evidence="3 4" key="1">
    <citation type="journal article" date="2008" name="Infect. Immun.">
        <title>Genome of Mycoplasma arthritidis.</title>
        <authorList>
            <person name="Dybvig K."/>
            <person name="Zuhua C."/>
            <person name="Lao P."/>
            <person name="Jordan D.S."/>
            <person name="French C.T."/>
            <person name="Tu A.H."/>
            <person name="Loraine A.E."/>
        </authorList>
    </citation>
    <scope>NUCLEOTIDE SEQUENCE [LARGE SCALE GENOMIC DNA]</scope>
    <source>
        <strain evidence="3 4">158L3-1</strain>
    </source>
</reference>
<evidence type="ECO:0000256" key="2">
    <source>
        <dbReference type="SAM" id="Phobius"/>
    </source>
</evidence>
<sequence length="131" mass="14200">MNKKAVAISSLIFNLIISISWIVLVALIFRFVLLTGDETAARRFLQSYLGLIVLNFLIAVPAFICNILGCVVSFRENNIAAGVLFILSIVMGSFVIGIIAPIVLLSKKSPAKESTPQNPTTISNDQNSAIY</sequence>
<dbReference type="HOGENOM" id="CLU_1925218_0_0_14"/>
<dbReference type="RefSeq" id="WP_012498462.1">
    <property type="nucleotide sequence ID" value="NC_011025.1"/>
</dbReference>
<evidence type="ECO:0000313" key="4">
    <source>
        <dbReference type="Proteomes" id="UP000008812"/>
    </source>
</evidence>
<evidence type="ECO:0000313" key="3">
    <source>
        <dbReference type="EMBL" id="ACF07505.1"/>
    </source>
</evidence>
<dbReference type="KEGG" id="mat:MARTH_orf758"/>
<proteinExistence type="predicted"/>
<gene>
    <name evidence="3" type="ordered locus">MARTH_orf758</name>
</gene>
<organism evidence="3 4">
    <name type="scientific">Metamycoplasma arthritidis (strain 158L3-1)</name>
    <name type="common">Mycoplasma arthritidis</name>
    <dbReference type="NCBI Taxonomy" id="243272"/>
    <lineage>
        <taxon>Bacteria</taxon>
        <taxon>Bacillati</taxon>
        <taxon>Mycoplasmatota</taxon>
        <taxon>Mycoplasmoidales</taxon>
        <taxon>Metamycoplasmataceae</taxon>
        <taxon>Metamycoplasma</taxon>
    </lineage>
</organism>
<feature type="transmembrane region" description="Helical" evidence="2">
    <location>
        <begin position="12"/>
        <end position="36"/>
    </location>
</feature>
<feature type="compositionally biased region" description="Polar residues" evidence="1">
    <location>
        <begin position="112"/>
        <end position="131"/>
    </location>
</feature>
<dbReference type="Proteomes" id="UP000008812">
    <property type="component" value="Chromosome"/>
</dbReference>
<accession>B3PNA3</accession>
<dbReference type="EMBL" id="CP001047">
    <property type="protein sequence ID" value="ACF07505.1"/>
    <property type="molecule type" value="Genomic_DNA"/>
</dbReference>
<evidence type="ECO:0000256" key="1">
    <source>
        <dbReference type="SAM" id="MobiDB-lite"/>
    </source>
</evidence>